<keyword evidence="7" id="KW-1185">Reference proteome</keyword>
<dbReference type="PANTHER" id="PTHR10357:SF215">
    <property type="entry name" value="ALPHA-AMYLASE 1"/>
    <property type="match status" value="1"/>
</dbReference>
<evidence type="ECO:0000256" key="4">
    <source>
        <dbReference type="SAM" id="MobiDB-lite"/>
    </source>
</evidence>
<dbReference type="SUPFAM" id="SSF49344">
    <property type="entry name" value="CBD9-like"/>
    <property type="match status" value="1"/>
</dbReference>
<dbReference type="AlphaFoldDB" id="A0A7W7XXH2"/>
<dbReference type="Pfam" id="PF00128">
    <property type="entry name" value="Alpha-amylase"/>
    <property type="match status" value="1"/>
</dbReference>
<gene>
    <name evidence="6" type="ORF">HNQ58_000599</name>
</gene>
<keyword evidence="6" id="KW-0326">Glycosidase</keyword>
<dbReference type="SMART" id="SM00642">
    <property type="entry name" value="Aamy"/>
    <property type="match status" value="1"/>
</dbReference>
<evidence type="ECO:0000313" key="7">
    <source>
        <dbReference type="Proteomes" id="UP000519004"/>
    </source>
</evidence>
<sequence length="896" mass="97902">MLHVPSPDWRDQIVYFALIDRFDDGDPSNNDQGAGEYDPADHRKYSGGDLRGLARRIDYLRGLGATALWITPPVANQWWDGALGYGGYHGYWAEHFMKVDAHYGTLDDYRALSHALHASGMYLIQDVVVNHTGNFFSYRDGWERADPARHYAPNPDARPVPAPTQWPFSLSDARDPAHRAAGVYHWTPPIADFADREQELTFALADLDDLATGNPLVRRALRESYGHWIREVGVDAFRVDTAYHVEPDFFHDFMHAGDAEHPGMLEVARQTGRTGFIAFGEGFGVDRAYDDANARKLETYVRDADGRPLLSSMINFPLYGSALDVFARGRPPAELAHRIDSMMRVHADPHRMPSFIDNHDVDRFLAGGSEAGLKQGLLMLMTLPGIPTIYYGTEQGFTEPRRAMFAGGHASGGRDHFDTDAPLYRYLQRATALRRAHRVFSRGTPTVLAASAAAAGALAWRMDHAGDTALVVFNSADTDTLLANLATGLPAGTRLAPLFAIDGEAAPLIVGADGRLTLRLPPRAGLVWRVDGRGEIPPPSTARLTLDPIPPFQPKPLSPRERGWGEGTAKRRTPPTASTEPPPPASPGIRARAPSAHATPDDSDATPIIATDLTVTGTATGLDRFHLVVDGDLANAQTVRPDRHGRWQATIATASMIDPAIEHSLVAWSGQPAAVSAIRRFRVQREWTVVADIEDPAGDDSGPRGDYRYPTDPSWGDARQLDLRGALAATSGGSLRLDLRMHRLTASWNPPHGFDHVAFTVFIELPDRDGGATVMPLQNAELPAGMRWHYRLRVGGWSNALFAAEGASAEHEGSPVAVGARIDIDRDADTLRLTLPAAALGHPPTLAGARIHITTWDYDGRYRPLHDEPGPHAFGGGDGNRDPLVMDDLQLVIPRE</sequence>
<dbReference type="Gene3D" id="3.20.20.80">
    <property type="entry name" value="Glycosidases"/>
    <property type="match status" value="1"/>
</dbReference>
<proteinExistence type="predicted"/>
<feature type="domain" description="Glycosyl hydrolase family 13 catalytic" evidence="5">
    <location>
        <begin position="16"/>
        <end position="434"/>
    </location>
</feature>
<comment type="caution">
    <text evidence="6">The sequence shown here is derived from an EMBL/GenBank/DDBJ whole genome shotgun (WGS) entry which is preliminary data.</text>
</comment>
<evidence type="ECO:0000256" key="3">
    <source>
        <dbReference type="ARBA" id="ARBA00022729"/>
    </source>
</evidence>
<dbReference type="GO" id="GO:0016798">
    <property type="term" value="F:hydrolase activity, acting on glycosyl bonds"/>
    <property type="evidence" value="ECO:0007669"/>
    <property type="project" value="UniProtKB-KW"/>
</dbReference>
<dbReference type="InterPro" id="IPR019248">
    <property type="entry name" value="Glucodextran_C"/>
</dbReference>
<protein>
    <submittedName>
        <fullName evidence="6">Glycosidase</fullName>
    </submittedName>
</protein>
<comment type="cofactor">
    <cofactor evidence="1">
        <name>Ca(2+)</name>
        <dbReference type="ChEBI" id="CHEBI:29108"/>
    </cofactor>
</comment>
<dbReference type="InterPro" id="IPR006047">
    <property type="entry name" value="GH13_cat_dom"/>
</dbReference>
<dbReference type="GO" id="GO:0005975">
    <property type="term" value="P:carbohydrate metabolic process"/>
    <property type="evidence" value="ECO:0007669"/>
    <property type="project" value="InterPro"/>
</dbReference>
<organism evidence="6 7">
    <name type="scientific">Rehaibacterium terrae</name>
    <dbReference type="NCBI Taxonomy" id="1341696"/>
    <lineage>
        <taxon>Bacteria</taxon>
        <taxon>Pseudomonadati</taxon>
        <taxon>Pseudomonadota</taxon>
        <taxon>Gammaproteobacteria</taxon>
        <taxon>Lysobacterales</taxon>
        <taxon>Lysobacteraceae</taxon>
        <taxon>Rehaibacterium</taxon>
    </lineage>
</organism>
<evidence type="ECO:0000256" key="2">
    <source>
        <dbReference type="ARBA" id="ARBA00022723"/>
    </source>
</evidence>
<dbReference type="Proteomes" id="UP000519004">
    <property type="component" value="Unassembled WGS sequence"/>
</dbReference>
<evidence type="ECO:0000256" key="1">
    <source>
        <dbReference type="ARBA" id="ARBA00001913"/>
    </source>
</evidence>
<dbReference type="SUPFAM" id="SSF51011">
    <property type="entry name" value="Glycosyl hydrolase domain"/>
    <property type="match status" value="1"/>
</dbReference>
<dbReference type="PANTHER" id="PTHR10357">
    <property type="entry name" value="ALPHA-AMYLASE FAMILY MEMBER"/>
    <property type="match status" value="1"/>
</dbReference>
<name>A0A7W7XXH2_9GAMM</name>
<dbReference type="SUPFAM" id="SSF51445">
    <property type="entry name" value="(Trans)glycosidases"/>
    <property type="match status" value="1"/>
</dbReference>
<reference evidence="6 7" key="1">
    <citation type="submission" date="2020-08" db="EMBL/GenBank/DDBJ databases">
        <title>Genomic Encyclopedia of Type Strains, Phase IV (KMG-IV): sequencing the most valuable type-strain genomes for metagenomic binning, comparative biology and taxonomic classification.</title>
        <authorList>
            <person name="Goeker M."/>
        </authorList>
    </citation>
    <scope>NUCLEOTIDE SEQUENCE [LARGE SCALE GENOMIC DNA]</scope>
    <source>
        <strain evidence="6 7">DSM 25897</strain>
    </source>
</reference>
<keyword evidence="6" id="KW-0378">Hydrolase</keyword>
<dbReference type="EMBL" id="JACHHX010000003">
    <property type="protein sequence ID" value="MBB5014723.1"/>
    <property type="molecule type" value="Genomic_DNA"/>
</dbReference>
<dbReference type="RefSeq" id="WP_183947302.1">
    <property type="nucleotide sequence ID" value="NZ_JACHHX010000003.1"/>
</dbReference>
<keyword evidence="3" id="KW-0732">Signal</keyword>
<dbReference type="Gene3D" id="2.60.40.1190">
    <property type="match status" value="1"/>
</dbReference>
<dbReference type="GO" id="GO:0046872">
    <property type="term" value="F:metal ion binding"/>
    <property type="evidence" value="ECO:0007669"/>
    <property type="project" value="UniProtKB-KW"/>
</dbReference>
<keyword evidence="2" id="KW-0479">Metal-binding</keyword>
<feature type="compositionally biased region" description="Pro residues" evidence="4">
    <location>
        <begin position="548"/>
        <end position="557"/>
    </location>
</feature>
<accession>A0A7W7XXH2</accession>
<evidence type="ECO:0000259" key="5">
    <source>
        <dbReference type="SMART" id="SM00642"/>
    </source>
</evidence>
<evidence type="ECO:0000313" key="6">
    <source>
        <dbReference type="EMBL" id="MBB5014723.1"/>
    </source>
</evidence>
<dbReference type="InterPro" id="IPR017853">
    <property type="entry name" value="GH"/>
</dbReference>
<feature type="region of interest" description="Disordered" evidence="4">
    <location>
        <begin position="531"/>
        <end position="606"/>
    </location>
</feature>
<dbReference type="Pfam" id="PF09985">
    <property type="entry name" value="Glucodextran_C"/>
    <property type="match status" value="1"/>
</dbReference>